<keyword evidence="2" id="KW-1185">Reference proteome</keyword>
<sequence>MSMIHFVGGEKGGVGKSVLSRTLSQYFLDNDMAYMGLDADQSHPTLTRYYDGYTRAINLDLFESIDTIMEIALEQDLHVLIDLPAQSQRFLDRWIEENDVLALCSEMGIELVYWYTVDGGPDSINLLDSFLTKYSANLNCIAVKNYGCGSDFSGIEALDHFKGDPLKVPVLRQISLPALHEATINKIDKLGLSFWAAINVKESGTQHLSLMERQRSKVWLKKSHGAIESVLQEIVQRA</sequence>
<organism evidence="1 2">
    <name type="scientific">Neptuniibacter pectenicola</name>
    <dbReference type="NCBI Taxonomy" id="1806669"/>
    <lineage>
        <taxon>Bacteria</taxon>
        <taxon>Pseudomonadati</taxon>
        <taxon>Pseudomonadota</taxon>
        <taxon>Gammaproteobacteria</taxon>
        <taxon>Oceanospirillales</taxon>
        <taxon>Oceanospirillaceae</taxon>
        <taxon>Neptuniibacter</taxon>
    </lineage>
</organism>
<accession>A0ABU9TR00</accession>
<gene>
    <name evidence="1" type="ORF">WNY58_07070</name>
</gene>
<proteinExistence type="predicted"/>
<dbReference type="RefSeq" id="WP_342854138.1">
    <property type="nucleotide sequence ID" value="NZ_JBBMRA010000005.1"/>
</dbReference>
<dbReference type="SUPFAM" id="SSF52540">
    <property type="entry name" value="P-loop containing nucleoside triphosphate hydrolases"/>
    <property type="match status" value="1"/>
</dbReference>
<dbReference type="InterPro" id="IPR027417">
    <property type="entry name" value="P-loop_NTPase"/>
</dbReference>
<protein>
    <submittedName>
        <fullName evidence="1">Mobilization protein MobD</fullName>
    </submittedName>
</protein>
<name>A0ABU9TR00_9GAMM</name>
<evidence type="ECO:0000313" key="1">
    <source>
        <dbReference type="EMBL" id="MEM5536151.1"/>
    </source>
</evidence>
<dbReference type="EMBL" id="JBBMRA010000005">
    <property type="protein sequence ID" value="MEM5536151.1"/>
    <property type="molecule type" value="Genomic_DNA"/>
</dbReference>
<comment type="caution">
    <text evidence="1">The sequence shown here is derived from an EMBL/GenBank/DDBJ whole genome shotgun (WGS) entry which is preliminary data.</text>
</comment>
<evidence type="ECO:0000313" key="2">
    <source>
        <dbReference type="Proteomes" id="UP001449225"/>
    </source>
</evidence>
<dbReference type="Gene3D" id="3.40.50.300">
    <property type="entry name" value="P-loop containing nucleotide triphosphate hydrolases"/>
    <property type="match status" value="1"/>
</dbReference>
<dbReference type="Proteomes" id="UP001449225">
    <property type="component" value="Unassembled WGS sequence"/>
</dbReference>
<reference evidence="1 2" key="1">
    <citation type="submission" date="2024-03" db="EMBL/GenBank/DDBJ databases">
        <title>Community enrichment and isolation of bacterial strains for fucoidan degradation.</title>
        <authorList>
            <person name="Sichert A."/>
        </authorList>
    </citation>
    <scope>NUCLEOTIDE SEQUENCE [LARGE SCALE GENOMIC DNA]</scope>
    <source>
        <strain evidence="1 2">AS76</strain>
    </source>
</reference>